<dbReference type="EMBL" id="JAOL01000190">
    <property type="protein sequence ID" value="EUA85435.1"/>
    <property type="molecule type" value="Genomic_DNA"/>
</dbReference>
<name>A0ABN0QLB3_MYCUL</name>
<protein>
    <submittedName>
        <fullName evidence="1">Uncharacterized protein</fullName>
    </submittedName>
</protein>
<keyword evidence="2" id="KW-1185">Reference proteome</keyword>
<proteinExistence type="predicted"/>
<evidence type="ECO:0000313" key="1">
    <source>
        <dbReference type="EMBL" id="EUA85435.1"/>
    </source>
</evidence>
<comment type="caution">
    <text evidence="1">The sequence shown here is derived from an EMBL/GenBank/DDBJ whole genome shotgun (WGS) entry which is preliminary data.</text>
</comment>
<sequence length="41" mass="4635">MSEEVQSPGLTEAARDNLAAELARLRQRHDRLEIEVKTTAE</sequence>
<evidence type="ECO:0000313" key="2">
    <source>
        <dbReference type="Proteomes" id="UP000020681"/>
    </source>
</evidence>
<accession>A0ABN0QLB3</accession>
<dbReference type="Proteomes" id="UP000020681">
    <property type="component" value="Unassembled WGS sequence"/>
</dbReference>
<organism evidence="1 2">
    <name type="scientific">Mycobacterium ulcerans str. Harvey</name>
    <dbReference type="NCBI Taxonomy" id="1299332"/>
    <lineage>
        <taxon>Bacteria</taxon>
        <taxon>Bacillati</taxon>
        <taxon>Actinomycetota</taxon>
        <taxon>Actinomycetes</taxon>
        <taxon>Mycobacteriales</taxon>
        <taxon>Mycobacteriaceae</taxon>
        <taxon>Mycobacterium</taxon>
        <taxon>Mycobacterium ulcerans group</taxon>
    </lineage>
</organism>
<reference evidence="1 2" key="1">
    <citation type="submission" date="2014-01" db="EMBL/GenBank/DDBJ databases">
        <authorList>
            <person name="Dobos K."/>
            <person name="Lenaerts A."/>
            <person name="Ordway D."/>
            <person name="DeGroote M.A."/>
            <person name="Parker T."/>
            <person name="Sizemore C."/>
            <person name="Tallon L.J."/>
            <person name="Sadzewicz L.K."/>
            <person name="Sengamalay N."/>
            <person name="Fraser C.M."/>
            <person name="Hine E."/>
            <person name="Shefchek K.A."/>
            <person name="Das S.P."/>
            <person name="Tettelin H."/>
        </authorList>
    </citation>
    <scope>NUCLEOTIDE SEQUENCE [LARGE SCALE GENOMIC DNA]</scope>
    <source>
        <strain evidence="1 2">Harvey</strain>
    </source>
</reference>
<gene>
    <name evidence="1" type="ORF">I551_8046</name>
</gene>